<accession>A0A5A8DQX3</accession>
<comment type="catalytic activity">
    <reaction evidence="13">
        <text>an alpha-D-Glc-(1-&gt;3)-alpha-D-Glc-(1-&gt;3)-alpha-D-Man-(1-&gt;2)-alpha-D-Man-(1-&gt;2)-alpha-D-Man-(1-&gt;3)-[alpha-D-Man-(1-&gt;2)-alpha-D-Man-(1-&gt;3)-[alpha-D-Man-(1-&gt;2)-alpha-D-Man-(1-&gt;6)]-alpha-D-Man-(1-&gt;6)]-beta-D-Man-(1-&gt;4)-beta-D-GlcNAc-(1-&gt;4)-alpha-D-GlcNAc-diphospho-di-trans,poly-cis-dolichol + a di-trans,poly-cis-dolichyl beta-D-glucosyl phosphate = a alpha-D-Glc-(1-&gt;2)-alpha-D-Glc-(1-&gt;3)-alpha-D-Glc-(1-&gt;3)-alpha-D-Man-(1-&gt;2)-alpha-D-Man-(1-&gt;2)-alpha-D-Man-(1-&gt;3)-[alpha-D-Man-(1-&gt;2)-alpha-D-Man-(1-&gt;3)-[alpha-D-Man-(1-&gt;2)-alpha-D-Man-(1-&gt;6)]-alpha-D-Man-(1-&gt;6)]-beta-D-Man-(1-&gt;4)-beta-D-GlcNAc-(1-&gt;4)-alpha-D-GlcNAc-diphospho-di-trans,poly-cis-dolichol + a di-trans,poly-cis-dolichyl phosphate + H(+)</text>
        <dbReference type="Rhea" id="RHEA:29543"/>
        <dbReference type="Rhea" id="RHEA-COMP:19498"/>
        <dbReference type="Rhea" id="RHEA-COMP:19502"/>
        <dbReference type="Rhea" id="RHEA-COMP:19512"/>
        <dbReference type="Rhea" id="RHEA-COMP:19522"/>
        <dbReference type="ChEBI" id="CHEBI:15378"/>
        <dbReference type="ChEBI" id="CHEBI:57525"/>
        <dbReference type="ChEBI" id="CHEBI:57683"/>
        <dbReference type="ChEBI" id="CHEBI:132522"/>
        <dbReference type="ChEBI" id="CHEBI:132523"/>
        <dbReference type="EC" id="2.4.1.256"/>
    </reaction>
    <physiologicalReaction direction="left-to-right" evidence="13">
        <dbReference type="Rhea" id="RHEA:29544"/>
    </physiologicalReaction>
</comment>
<proteinExistence type="inferred from homology"/>
<evidence type="ECO:0000256" key="3">
    <source>
        <dbReference type="ARBA" id="ARBA00010600"/>
    </source>
</evidence>
<reference evidence="15 16" key="1">
    <citation type="submission" date="2019-07" db="EMBL/GenBank/DDBJ databases">
        <title>Genomes of Cafeteria roenbergensis.</title>
        <authorList>
            <person name="Fischer M.G."/>
            <person name="Hackl T."/>
            <person name="Roman M."/>
        </authorList>
    </citation>
    <scope>NUCLEOTIDE SEQUENCE [LARGE SCALE GENOMIC DNA]</scope>
    <source>
        <strain evidence="15 16">RCC970-E3</strain>
    </source>
</reference>
<comment type="pathway">
    <text evidence="2">Protein modification; protein glycosylation.</text>
</comment>
<evidence type="ECO:0000256" key="2">
    <source>
        <dbReference type="ARBA" id="ARBA00004922"/>
    </source>
</evidence>
<evidence type="ECO:0000256" key="14">
    <source>
        <dbReference type="SAM" id="SignalP"/>
    </source>
</evidence>
<evidence type="ECO:0000256" key="6">
    <source>
        <dbReference type="ARBA" id="ARBA00022676"/>
    </source>
</evidence>
<comment type="function">
    <text evidence="12">Dol-P-Glc:Glc(2)Man(9)GlcNAc(2)-PP-Dol alpha-1,2-glucosyltransferase that operates in the biosynthetic pathway of dolichol-linked oligosaccharides, the glycan precursors employed in protein asparagine (N)-glycosylation. The assembly of dolichol-linked oligosaccharides begins on the cytosolic side of the endoplasmic reticulum membrane and finishes in its lumen. The sequential addition of sugars to dolichol pyrophosphate produces dolichol-linked oligosaccharides containing fourteen sugars, including two GlcNAcs, nine mannoses and three glucoses. Once assembled, the oligosaccharide is transferred from the lipid to nascent proteins by oligosaccharyltransferases. In the lumen of the endoplasmic reticulum, adds the third and last glucose residue from dolichyl phosphate glucose (Dol-P-Glc) onto the lipid-linked oligosaccharide intermediate Glc(2)Man(9)GlcNAc(2)-PP-Dol to produce Glc(3)Man(9)GlcNAc(2)-PP-Dol.</text>
</comment>
<evidence type="ECO:0000256" key="11">
    <source>
        <dbReference type="ARBA" id="ARBA00023136"/>
    </source>
</evidence>
<keyword evidence="7" id="KW-0808">Transferase</keyword>
<dbReference type="Pfam" id="PF04922">
    <property type="entry name" value="DIE2_ALG10"/>
    <property type="match status" value="1"/>
</dbReference>
<evidence type="ECO:0000256" key="13">
    <source>
        <dbReference type="ARBA" id="ARBA00048064"/>
    </source>
</evidence>
<dbReference type="GO" id="GO:0005789">
    <property type="term" value="C:endoplasmic reticulum membrane"/>
    <property type="evidence" value="ECO:0007669"/>
    <property type="project" value="UniProtKB-SubCell"/>
</dbReference>
<comment type="caution">
    <text evidence="15">The sequence shown here is derived from an EMBL/GenBank/DDBJ whole genome shotgun (WGS) entry which is preliminary data.</text>
</comment>
<dbReference type="EC" id="2.4.1.256" evidence="4"/>
<dbReference type="InterPro" id="IPR016900">
    <property type="entry name" value="Alg10"/>
</dbReference>
<evidence type="ECO:0000256" key="8">
    <source>
        <dbReference type="ARBA" id="ARBA00022692"/>
    </source>
</evidence>
<evidence type="ECO:0000256" key="9">
    <source>
        <dbReference type="ARBA" id="ARBA00022824"/>
    </source>
</evidence>
<dbReference type="PANTHER" id="PTHR12989:SF10">
    <property type="entry name" value="DOL-P-GLC:GLC(2)MAN(9)GLCNAC(2)-PP-DOL ALPHA-1,2-GLUCOSYLTRANSFERASE-RELATED"/>
    <property type="match status" value="1"/>
</dbReference>
<evidence type="ECO:0000313" key="15">
    <source>
        <dbReference type="EMBL" id="KAA0167037.1"/>
    </source>
</evidence>
<evidence type="ECO:0000256" key="4">
    <source>
        <dbReference type="ARBA" id="ARBA00011967"/>
    </source>
</evidence>
<dbReference type="EMBL" id="VLTL01000036">
    <property type="protein sequence ID" value="KAA0167037.1"/>
    <property type="molecule type" value="Genomic_DNA"/>
</dbReference>
<evidence type="ECO:0000256" key="12">
    <source>
        <dbReference type="ARBA" id="ARBA00044727"/>
    </source>
</evidence>
<dbReference type="GO" id="GO:0006488">
    <property type="term" value="P:dolichol-linked oligosaccharide biosynthetic process"/>
    <property type="evidence" value="ECO:0007669"/>
    <property type="project" value="InterPro"/>
</dbReference>
<sequence length="146" mass="14459">MALVPVAAALAAGLAYAAVAAAANRAVPEPFMDEAFHVPQTQAFCQGRFDVWDQKITTPPGAYLAAAAASAAADALGAGGALCSNSGLRYVSAALGGVAVGLASLTAARLFSYASGGRVSGRHCLPADQRRVAGARGHWGSSSTAA</sequence>
<keyword evidence="11" id="KW-0472">Membrane</keyword>
<evidence type="ECO:0000256" key="5">
    <source>
        <dbReference type="ARBA" id="ARBA00018512"/>
    </source>
</evidence>
<dbReference type="AlphaFoldDB" id="A0A5A8DQX3"/>
<keyword evidence="6" id="KW-0328">Glycosyltransferase</keyword>
<comment type="subcellular location">
    <subcellularLocation>
        <location evidence="1">Endoplasmic reticulum membrane</location>
        <topology evidence="1">Multi-pass membrane protein</topology>
    </subcellularLocation>
</comment>
<keyword evidence="9" id="KW-0256">Endoplasmic reticulum</keyword>
<name>A0A5A8DQX3_CAFRO</name>
<keyword evidence="10" id="KW-1133">Transmembrane helix</keyword>
<dbReference type="PANTHER" id="PTHR12989">
    <property type="entry name" value="ALPHA-1,2-GLUCOSYLTRANSFERASE ALG10"/>
    <property type="match status" value="1"/>
</dbReference>
<dbReference type="Proteomes" id="UP000324907">
    <property type="component" value="Unassembled WGS sequence"/>
</dbReference>
<gene>
    <name evidence="15" type="ORF">FNF28_02960</name>
</gene>
<feature type="chain" id="PRO_5022863882" description="Dol-P-Glc:Glc(2)Man(9)GlcNAc(2)-PP-Dol alpha-1,2-glucosyltransferase" evidence="14">
    <location>
        <begin position="18"/>
        <end position="146"/>
    </location>
</feature>
<evidence type="ECO:0000256" key="7">
    <source>
        <dbReference type="ARBA" id="ARBA00022679"/>
    </source>
</evidence>
<comment type="similarity">
    <text evidence="3">Belongs to the ALG10 glucosyltransferase family.</text>
</comment>
<organism evidence="15 16">
    <name type="scientific">Cafeteria roenbergensis</name>
    <name type="common">Marine flagellate</name>
    <dbReference type="NCBI Taxonomy" id="33653"/>
    <lineage>
        <taxon>Eukaryota</taxon>
        <taxon>Sar</taxon>
        <taxon>Stramenopiles</taxon>
        <taxon>Bigyra</taxon>
        <taxon>Opalozoa</taxon>
        <taxon>Bicosoecida</taxon>
        <taxon>Cafeteriaceae</taxon>
        <taxon>Cafeteria</taxon>
    </lineage>
</organism>
<feature type="signal peptide" evidence="14">
    <location>
        <begin position="1"/>
        <end position="17"/>
    </location>
</feature>
<evidence type="ECO:0000256" key="10">
    <source>
        <dbReference type="ARBA" id="ARBA00022989"/>
    </source>
</evidence>
<protein>
    <recommendedName>
        <fullName evidence="5">Dol-P-Glc:Glc(2)Man(9)GlcNAc(2)-PP-Dol alpha-1,2-glucosyltransferase</fullName>
        <ecNumber evidence="4">2.4.1.256</ecNumber>
    </recommendedName>
</protein>
<keyword evidence="8" id="KW-0812">Transmembrane</keyword>
<keyword evidence="14" id="KW-0732">Signal</keyword>
<evidence type="ECO:0000313" key="16">
    <source>
        <dbReference type="Proteomes" id="UP000324907"/>
    </source>
</evidence>
<dbReference type="GO" id="GO:0106073">
    <property type="term" value="F:dolichyl pyrophosphate Glc2Man9GlcNAc2 alpha-1,2-glucosyltransferase activity"/>
    <property type="evidence" value="ECO:0007669"/>
    <property type="project" value="UniProtKB-EC"/>
</dbReference>
<evidence type="ECO:0000256" key="1">
    <source>
        <dbReference type="ARBA" id="ARBA00004477"/>
    </source>
</evidence>